<evidence type="ECO:0000256" key="2">
    <source>
        <dbReference type="ARBA" id="ARBA00022741"/>
    </source>
</evidence>
<dbReference type="PANTHER" id="PTHR10887:SF495">
    <property type="entry name" value="HELICASE SENATAXIN ISOFORM X1-RELATED"/>
    <property type="match status" value="1"/>
</dbReference>
<dbReference type="FunFam" id="3.40.50.300:FF:000326">
    <property type="entry name" value="P-loop containing nucleoside triphosphate hydrolase"/>
    <property type="match status" value="1"/>
</dbReference>
<keyword evidence="2" id="KW-0547">Nucleotide-binding</keyword>
<comment type="similarity">
    <text evidence="1">Belongs to the DNA2/NAM7 helicase family.</text>
</comment>
<dbReference type="CDD" id="cd18808">
    <property type="entry name" value="SF1_C_Upf1"/>
    <property type="match status" value="1"/>
</dbReference>
<dbReference type="InterPro" id="IPR047187">
    <property type="entry name" value="SF1_C_Upf1"/>
</dbReference>
<evidence type="ECO:0000256" key="1">
    <source>
        <dbReference type="ARBA" id="ARBA00007913"/>
    </source>
</evidence>
<proteinExistence type="inferred from homology"/>
<dbReference type="EMBL" id="RBNJ01022156">
    <property type="protein sequence ID" value="RUS18632.1"/>
    <property type="molecule type" value="Genomic_DNA"/>
</dbReference>
<keyword evidence="5" id="KW-0067">ATP-binding</keyword>
<evidence type="ECO:0000313" key="8">
    <source>
        <dbReference type="EMBL" id="RUS18632.1"/>
    </source>
</evidence>
<dbReference type="InterPro" id="IPR041677">
    <property type="entry name" value="DNA2/NAM7_AAA_11"/>
</dbReference>
<evidence type="ECO:0000259" key="6">
    <source>
        <dbReference type="Pfam" id="PF13086"/>
    </source>
</evidence>
<sequence>MDHARIIFSTVSTAGSECIANRRDISTIIVDEAAQLVEAESLIILKQSCERLCLVGDTRQLSTTVQSRRVEHHGYRLSMFEQLLDNGWTPCLLDEQYRMHPKISAWPIRKFYEGKLKDAANTLSDEYSKFWHADNVCKPLLFFECADGREEHDDKHSFANHMEADIVCSQLTHWLSIVHNSPGSQMGRPSIGVIAPYTAQVALLESKLKDLSAKYSSDISVKSVDGFQGQERDVIIFSATRSNSAGKIGFLADHKRLNVAITRPKFSLSPSFHTDPSLPSYQ</sequence>
<dbReference type="GO" id="GO:0004386">
    <property type="term" value="F:helicase activity"/>
    <property type="evidence" value="ECO:0007669"/>
    <property type="project" value="UniProtKB-KW"/>
</dbReference>
<dbReference type="GO" id="GO:0016787">
    <property type="term" value="F:hydrolase activity"/>
    <property type="evidence" value="ECO:0007669"/>
    <property type="project" value="UniProtKB-KW"/>
</dbReference>
<dbReference type="Pfam" id="PF13086">
    <property type="entry name" value="AAA_11"/>
    <property type="match status" value="1"/>
</dbReference>
<reference evidence="8 9" key="1">
    <citation type="journal article" date="2018" name="New Phytol.">
        <title>Phylogenomics of Endogonaceae and evolution of mycorrhizas within Mucoromycota.</title>
        <authorList>
            <person name="Chang Y."/>
            <person name="Desiro A."/>
            <person name="Na H."/>
            <person name="Sandor L."/>
            <person name="Lipzen A."/>
            <person name="Clum A."/>
            <person name="Barry K."/>
            <person name="Grigoriev I.V."/>
            <person name="Martin F.M."/>
            <person name="Stajich J.E."/>
            <person name="Smith M.E."/>
            <person name="Bonito G."/>
            <person name="Spatafora J.W."/>
        </authorList>
    </citation>
    <scope>NUCLEOTIDE SEQUENCE [LARGE SCALE GENOMIC DNA]</scope>
    <source>
        <strain evidence="8 9">AD002</strain>
    </source>
</reference>
<dbReference type="InterPro" id="IPR041679">
    <property type="entry name" value="DNA2/NAM7-like_C"/>
</dbReference>
<dbReference type="GO" id="GO:0005524">
    <property type="term" value="F:ATP binding"/>
    <property type="evidence" value="ECO:0007669"/>
    <property type="project" value="UniProtKB-KW"/>
</dbReference>
<keyword evidence="4" id="KW-0347">Helicase</keyword>
<name>A0A433PME2_9FUNG</name>
<feature type="domain" description="DNA2/NAM7 helicase helicase" evidence="6">
    <location>
        <begin position="2"/>
        <end position="68"/>
    </location>
</feature>
<dbReference type="Pfam" id="PF13087">
    <property type="entry name" value="AAA_12"/>
    <property type="match status" value="1"/>
</dbReference>
<keyword evidence="3" id="KW-0378">Hydrolase</keyword>
<dbReference type="GO" id="GO:0005694">
    <property type="term" value="C:chromosome"/>
    <property type="evidence" value="ECO:0007669"/>
    <property type="project" value="UniProtKB-ARBA"/>
</dbReference>
<dbReference type="Proteomes" id="UP000274822">
    <property type="component" value="Unassembled WGS sequence"/>
</dbReference>
<accession>A0A433PME2</accession>
<protein>
    <submittedName>
        <fullName evidence="8">AAA domain-containing protein</fullName>
    </submittedName>
</protein>
<dbReference type="PANTHER" id="PTHR10887">
    <property type="entry name" value="DNA2/NAM7 HELICASE FAMILY"/>
    <property type="match status" value="1"/>
</dbReference>
<dbReference type="SUPFAM" id="SSF52540">
    <property type="entry name" value="P-loop containing nucleoside triphosphate hydrolases"/>
    <property type="match status" value="1"/>
</dbReference>
<feature type="domain" description="DNA2/NAM7 helicase-like C-terminal" evidence="7">
    <location>
        <begin position="76"/>
        <end position="268"/>
    </location>
</feature>
<gene>
    <name evidence="8" type="ORF">BC938DRAFT_475923</name>
</gene>
<evidence type="ECO:0000256" key="3">
    <source>
        <dbReference type="ARBA" id="ARBA00022801"/>
    </source>
</evidence>
<comment type="caution">
    <text evidence="8">The sequence shown here is derived from an EMBL/GenBank/DDBJ whole genome shotgun (WGS) entry which is preliminary data.</text>
</comment>
<evidence type="ECO:0000259" key="7">
    <source>
        <dbReference type="Pfam" id="PF13087"/>
    </source>
</evidence>
<evidence type="ECO:0000256" key="4">
    <source>
        <dbReference type="ARBA" id="ARBA00022806"/>
    </source>
</evidence>
<organism evidence="8 9">
    <name type="scientific">Jimgerdemannia flammicorona</name>
    <dbReference type="NCBI Taxonomy" id="994334"/>
    <lineage>
        <taxon>Eukaryota</taxon>
        <taxon>Fungi</taxon>
        <taxon>Fungi incertae sedis</taxon>
        <taxon>Mucoromycota</taxon>
        <taxon>Mucoromycotina</taxon>
        <taxon>Endogonomycetes</taxon>
        <taxon>Endogonales</taxon>
        <taxon>Endogonaceae</taxon>
        <taxon>Jimgerdemannia</taxon>
    </lineage>
</organism>
<keyword evidence="9" id="KW-1185">Reference proteome</keyword>
<dbReference type="AlphaFoldDB" id="A0A433PME2"/>
<dbReference type="Gene3D" id="3.40.50.300">
    <property type="entry name" value="P-loop containing nucleotide triphosphate hydrolases"/>
    <property type="match status" value="2"/>
</dbReference>
<evidence type="ECO:0000313" key="9">
    <source>
        <dbReference type="Proteomes" id="UP000274822"/>
    </source>
</evidence>
<dbReference type="InterPro" id="IPR045055">
    <property type="entry name" value="DNA2/NAM7-like"/>
</dbReference>
<evidence type="ECO:0000256" key="5">
    <source>
        <dbReference type="ARBA" id="ARBA00022840"/>
    </source>
</evidence>
<dbReference type="InterPro" id="IPR027417">
    <property type="entry name" value="P-loop_NTPase"/>
</dbReference>